<dbReference type="InterPro" id="IPR050268">
    <property type="entry name" value="NADH-dep_flavin_reductase"/>
</dbReference>
<evidence type="ECO:0000259" key="3">
    <source>
        <dbReference type="SMART" id="SM00903"/>
    </source>
</evidence>
<evidence type="ECO:0000256" key="1">
    <source>
        <dbReference type="ARBA" id="ARBA00008898"/>
    </source>
</evidence>
<evidence type="ECO:0000313" key="4">
    <source>
        <dbReference type="EMBL" id="MDT0387357.1"/>
    </source>
</evidence>
<keyword evidence="5" id="KW-1185">Reference proteome</keyword>
<protein>
    <submittedName>
        <fullName evidence="4">Flavin reductase family protein</fullName>
        <ecNumber evidence="4">1.-.-.-</ecNumber>
    </submittedName>
</protein>
<dbReference type="RefSeq" id="WP_311680184.1">
    <property type="nucleotide sequence ID" value="NZ_JAVREU010000002.1"/>
</dbReference>
<dbReference type="PANTHER" id="PTHR30466">
    <property type="entry name" value="FLAVIN REDUCTASE"/>
    <property type="match status" value="1"/>
</dbReference>
<organism evidence="4 5">
    <name type="scientific">Streptomyces dubilierae</name>
    <dbReference type="NCBI Taxonomy" id="3075533"/>
    <lineage>
        <taxon>Bacteria</taxon>
        <taxon>Bacillati</taxon>
        <taxon>Actinomycetota</taxon>
        <taxon>Actinomycetes</taxon>
        <taxon>Kitasatosporales</taxon>
        <taxon>Streptomycetaceae</taxon>
        <taxon>Streptomyces</taxon>
    </lineage>
</organism>
<evidence type="ECO:0000313" key="5">
    <source>
        <dbReference type="Proteomes" id="UP001183586"/>
    </source>
</evidence>
<dbReference type="InterPro" id="IPR002563">
    <property type="entry name" value="Flavin_Rdtase-like_dom"/>
</dbReference>
<dbReference type="EC" id="1.-.-.-" evidence="4"/>
<dbReference type="PANTHER" id="PTHR30466:SF11">
    <property type="entry name" value="FLAVIN-DEPENDENT MONOOXYGENASE, REDUCTASE SUBUNIT HSAB"/>
    <property type="match status" value="1"/>
</dbReference>
<dbReference type="Proteomes" id="UP001183586">
    <property type="component" value="Unassembled WGS sequence"/>
</dbReference>
<accession>A0ABU2P5D3</accession>
<dbReference type="InterPro" id="IPR012349">
    <property type="entry name" value="Split_barrel_FMN-bd"/>
</dbReference>
<comment type="similarity">
    <text evidence="1">Belongs to the non-flavoprotein flavin reductase family.</text>
</comment>
<dbReference type="GO" id="GO:0016491">
    <property type="term" value="F:oxidoreductase activity"/>
    <property type="evidence" value="ECO:0007669"/>
    <property type="project" value="UniProtKB-KW"/>
</dbReference>
<sequence>MSSTVVPPMTCTAPVEPRRLRTVAGRFTTGVVAVTALRGSDGAPAGLAVNSFTSVSLDPPLVLFCVARTSTSWPDVRSADRFCVNILGEGQRDLSARFANSGTDKFGDTSWTTSPGGAPVLDGSIGWIECSVEEEIPAGDHDVVIARVHDLDTHHEDSPLLFFRGLYGRYAQL</sequence>
<dbReference type="Gene3D" id="2.30.110.10">
    <property type="entry name" value="Electron Transport, Fmn-binding Protein, Chain A"/>
    <property type="match status" value="1"/>
</dbReference>
<dbReference type="EMBL" id="JAVREU010000002">
    <property type="protein sequence ID" value="MDT0387357.1"/>
    <property type="molecule type" value="Genomic_DNA"/>
</dbReference>
<keyword evidence="2 4" id="KW-0560">Oxidoreductase</keyword>
<comment type="caution">
    <text evidence="4">The sequence shown here is derived from an EMBL/GenBank/DDBJ whole genome shotgun (WGS) entry which is preliminary data.</text>
</comment>
<dbReference type="Pfam" id="PF01613">
    <property type="entry name" value="Flavin_Reduct"/>
    <property type="match status" value="1"/>
</dbReference>
<dbReference type="SMART" id="SM00903">
    <property type="entry name" value="Flavin_Reduct"/>
    <property type="match status" value="1"/>
</dbReference>
<name>A0ABU2P5D3_9ACTN</name>
<reference evidence="5" key="1">
    <citation type="submission" date="2023-07" db="EMBL/GenBank/DDBJ databases">
        <title>30 novel species of actinomycetes from the DSMZ collection.</title>
        <authorList>
            <person name="Nouioui I."/>
        </authorList>
    </citation>
    <scope>NUCLEOTIDE SEQUENCE [LARGE SCALE GENOMIC DNA]</scope>
    <source>
        <strain evidence="5">DSM 41921</strain>
    </source>
</reference>
<dbReference type="SUPFAM" id="SSF50475">
    <property type="entry name" value="FMN-binding split barrel"/>
    <property type="match status" value="1"/>
</dbReference>
<proteinExistence type="inferred from homology"/>
<evidence type="ECO:0000256" key="2">
    <source>
        <dbReference type="ARBA" id="ARBA00023002"/>
    </source>
</evidence>
<gene>
    <name evidence="4" type="ORF">RM641_07955</name>
</gene>
<feature type="domain" description="Flavin reductase like" evidence="3">
    <location>
        <begin position="24"/>
        <end position="169"/>
    </location>
</feature>